<proteinExistence type="inferred from homology"/>
<dbReference type="RefSeq" id="WP_285453547.1">
    <property type="nucleotide sequence ID" value="NZ_CP127173.1"/>
</dbReference>
<protein>
    <submittedName>
        <fullName evidence="4">Fumarylacetoacetate hydrolase family protein</fullName>
    </submittedName>
</protein>
<dbReference type="Pfam" id="PF01557">
    <property type="entry name" value="FAA_hydrolase"/>
    <property type="match status" value="1"/>
</dbReference>
<evidence type="ECO:0000259" key="3">
    <source>
        <dbReference type="Pfam" id="PF01557"/>
    </source>
</evidence>
<dbReference type="SUPFAM" id="SSF56529">
    <property type="entry name" value="FAH"/>
    <property type="match status" value="1"/>
</dbReference>
<dbReference type="EMBL" id="CP127173">
    <property type="protein sequence ID" value="WIV56407.1"/>
    <property type="molecule type" value="Genomic_DNA"/>
</dbReference>
<sequence length="290" mass="31423">MTWFALATAEIDGHARAALRLADGSLTAPAALATRTVRDLLDDWDAALPLLAELAENGGSTVPPDTPLLTPVRYPDTLLAVGANYAGHLREMGLTVRRWDPMPFFHRPPRTCLVGPGDTVRIPDATRQFDWECELAVVLGRRLRRATRAEARTAIAGYTIGLDLSCRDLIRVEDDLGIDLARGKAQDTMAPCGPVVVPARFVPDDGDLRISLSVNDRPMMDASTREMLYPVDELLAEISRYTTLVPGDIVFTGSPAGSAAEHGGCWLRPGDRIDATITGIPALTVTMREN</sequence>
<feature type="domain" description="Fumarylacetoacetase-like C-terminal" evidence="3">
    <location>
        <begin position="79"/>
        <end position="286"/>
    </location>
</feature>
<evidence type="ECO:0000313" key="5">
    <source>
        <dbReference type="Proteomes" id="UP001227101"/>
    </source>
</evidence>
<dbReference type="GO" id="GO:0016787">
    <property type="term" value="F:hydrolase activity"/>
    <property type="evidence" value="ECO:0007669"/>
    <property type="project" value="UniProtKB-KW"/>
</dbReference>
<evidence type="ECO:0000313" key="4">
    <source>
        <dbReference type="EMBL" id="WIV56407.1"/>
    </source>
</evidence>
<name>A0ABY8XL90_9PSEU</name>
<accession>A0ABY8XL90</accession>
<evidence type="ECO:0000256" key="2">
    <source>
        <dbReference type="ARBA" id="ARBA00022723"/>
    </source>
</evidence>
<dbReference type="Proteomes" id="UP001227101">
    <property type="component" value="Chromosome"/>
</dbReference>
<evidence type="ECO:0000256" key="1">
    <source>
        <dbReference type="ARBA" id="ARBA00010211"/>
    </source>
</evidence>
<dbReference type="InterPro" id="IPR011234">
    <property type="entry name" value="Fumarylacetoacetase-like_C"/>
</dbReference>
<gene>
    <name evidence="4" type="ORF">QP939_47730</name>
</gene>
<comment type="similarity">
    <text evidence="1">Belongs to the FAH family.</text>
</comment>
<keyword evidence="2" id="KW-0479">Metal-binding</keyword>
<keyword evidence="5" id="KW-1185">Reference proteome</keyword>
<keyword evidence="4" id="KW-0378">Hydrolase</keyword>
<organism evidence="4 5">
    <name type="scientific">Amycolatopsis nalaikhensis</name>
    <dbReference type="NCBI Taxonomy" id="715472"/>
    <lineage>
        <taxon>Bacteria</taxon>
        <taxon>Bacillati</taxon>
        <taxon>Actinomycetota</taxon>
        <taxon>Actinomycetes</taxon>
        <taxon>Pseudonocardiales</taxon>
        <taxon>Pseudonocardiaceae</taxon>
        <taxon>Amycolatopsis</taxon>
    </lineage>
</organism>
<dbReference type="Gene3D" id="3.90.850.10">
    <property type="entry name" value="Fumarylacetoacetase-like, C-terminal domain"/>
    <property type="match status" value="1"/>
</dbReference>
<dbReference type="InterPro" id="IPR036663">
    <property type="entry name" value="Fumarylacetoacetase_C_sf"/>
</dbReference>
<dbReference type="PANTHER" id="PTHR42796">
    <property type="entry name" value="FUMARYLACETOACETATE HYDROLASE DOMAIN-CONTAINING PROTEIN 2A-RELATED"/>
    <property type="match status" value="1"/>
</dbReference>
<reference evidence="4 5" key="1">
    <citation type="submission" date="2023-06" db="EMBL/GenBank/DDBJ databases">
        <authorList>
            <person name="Oyuntsetseg B."/>
            <person name="Kim S.B."/>
        </authorList>
    </citation>
    <scope>NUCLEOTIDE SEQUENCE [LARGE SCALE GENOMIC DNA]</scope>
    <source>
        <strain evidence="4 5">2-2</strain>
    </source>
</reference>
<dbReference type="InterPro" id="IPR051121">
    <property type="entry name" value="FAH"/>
</dbReference>
<dbReference type="PANTHER" id="PTHR42796:SF4">
    <property type="entry name" value="FUMARYLACETOACETATE HYDROLASE DOMAIN-CONTAINING PROTEIN 2A"/>
    <property type="match status" value="1"/>
</dbReference>